<comment type="caution">
    <text evidence="1">The sequence shown here is derived from an EMBL/GenBank/DDBJ whole genome shotgun (WGS) entry which is preliminary data.</text>
</comment>
<reference evidence="1 2" key="1">
    <citation type="submission" date="2014-09" db="EMBL/GenBank/DDBJ databases">
        <title>Vibrio maritimus JCM 19240. (C210) whole genome shotgun sequence.</title>
        <authorList>
            <person name="Sawabe T."/>
            <person name="Meirelles P."/>
            <person name="Nakanishi M."/>
            <person name="Sayaka M."/>
            <person name="Hattori M."/>
            <person name="Ohkuma M."/>
        </authorList>
    </citation>
    <scope>NUCLEOTIDE SEQUENCE [LARGE SCALE GENOMIC DNA]</scope>
    <source>
        <strain evidence="1 2">JCM 19240</strain>
    </source>
</reference>
<reference evidence="1 2" key="2">
    <citation type="submission" date="2014-09" db="EMBL/GenBank/DDBJ databases">
        <authorList>
            <consortium name="NBRP consortium"/>
            <person name="Sawabe T."/>
            <person name="Meirelles P."/>
            <person name="Nakanishi M."/>
            <person name="Sayaka M."/>
            <person name="Hattori M."/>
            <person name="Ohkuma M."/>
        </authorList>
    </citation>
    <scope>NUCLEOTIDE SEQUENCE [LARGE SCALE GENOMIC DNA]</scope>
    <source>
        <strain evidence="1 2">JCM 19240</strain>
    </source>
</reference>
<evidence type="ECO:0000313" key="2">
    <source>
        <dbReference type="Proteomes" id="UP000029224"/>
    </source>
</evidence>
<dbReference type="EMBL" id="BBMT01000001">
    <property type="protein sequence ID" value="GAL31763.1"/>
    <property type="molecule type" value="Genomic_DNA"/>
</dbReference>
<accession>A0A090SXV9</accession>
<gene>
    <name evidence="1" type="ORF">JCM19240_5194</name>
</gene>
<sequence length="98" mass="11081">MEIDQQSPVEDSQLVKWLTNKLGDLSPAVNVGAEALDRSDIFELSKVISDFFAQEHVVHNDKNYAIVYGLITGYRADQAVSHQEMLDYLTSCVFLFQN</sequence>
<dbReference type="Proteomes" id="UP000029224">
    <property type="component" value="Unassembled WGS sequence"/>
</dbReference>
<name>A0A090SXV9_9VIBR</name>
<evidence type="ECO:0000313" key="1">
    <source>
        <dbReference type="EMBL" id="GAL31763.1"/>
    </source>
</evidence>
<dbReference type="AlphaFoldDB" id="A0A090SXV9"/>
<protein>
    <submittedName>
        <fullName evidence="1">Uncharacterized protein</fullName>
    </submittedName>
</protein>
<keyword evidence="2" id="KW-1185">Reference proteome</keyword>
<organism evidence="1 2">
    <name type="scientific">Vibrio maritimus</name>
    <dbReference type="NCBI Taxonomy" id="990268"/>
    <lineage>
        <taxon>Bacteria</taxon>
        <taxon>Pseudomonadati</taxon>
        <taxon>Pseudomonadota</taxon>
        <taxon>Gammaproteobacteria</taxon>
        <taxon>Vibrionales</taxon>
        <taxon>Vibrionaceae</taxon>
        <taxon>Vibrio</taxon>
    </lineage>
</organism>
<dbReference type="OrthoDB" id="5875931at2"/>
<proteinExistence type="predicted"/>